<keyword evidence="2" id="KW-1015">Disulfide bond</keyword>
<dbReference type="SMART" id="SM01330">
    <property type="entry name" value="Frizzled"/>
    <property type="match status" value="1"/>
</dbReference>
<dbReference type="GO" id="GO:0035567">
    <property type="term" value="P:non-canonical Wnt signaling pathway"/>
    <property type="evidence" value="ECO:0007669"/>
    <property type="project" value="TreeGrafter"/>
</dbReference>
<feature type="transmembrane region" description="Helical" evidence="5">
    <location>
        <begin position="204"/>
        <end position="224"/>
    </location>
</feature>
<dbReference type="PANTHER" id="PTHR11309">
    <property type="entry name" value="FRIZZLED"/>
    <property type="match status" value="1"/>
</dbReference>
<proteinExistence type="predicted"/>
<feature type="transmembrane region" description="Helical" evidence="5">
    <location>
        <begin position="170"/>
        <end position="192"/>
    </location>
</feature>
<evidence type="ECO:0000256" key="2">
    <source>
        <dbReference type="ARBA" id="ARBA00023157"/>
    </source>
</evidence>
<evidence type="ECO:0000259" key="6">
    <source>
        <dbReference type="PROSITE" id="PS50038"/>
    </source>
</evidence>
<reference evidence="8" key="1">
    <citation type="submission" date="2016-11" db="UniProtKB">
        <authorList>
            <consortium name="WormBaseParasite"/>
        </authorList>
    </citation>
    <scope>IDENTIFICATION</scope>
</reference>
<keyword evidence="3" id="KW-0675">Receptor</keyword>
<dbReference type="Pfam" id="PF01534">
    <property type="entry name" value="Frizzled"/>
    <property type="match status" value="1"/>
</dbReference>
<accession>A0A1I8FDC1</accession>
<feature type="domain" description="FZ" evidence="6">
    <location>
        <begin position="31"/>
        <end position="96"/>
    </location>
</feature>
<dbReference type="AlphaFoldDB" id="A0A1I8FDC1"/>
<dbReference type="PANTHER" id="PTHR11309:SF126">
    <property type="entry name" value="FRIZZLED-2"/>
    <property type="match status" value="1"/>
</dbReference>
<dbReference type="WBParaSite" id="maker-unitig_30205-snap-gene-0.2-mRNA-1">
    <property type="protein sequence ID" value="maker-unitig_30205-snap-gene-0.2-mRNA-1"/>
    <property type="gene ID" value="maker-unitig_30205-snap-gene-0.2"/>
</dbReference>
<feature type="transmembrane region" description="Helical" evidence="5">
    <location>
        <begin position="254"/>
        <end position="274"/>
    </location>
</feature>
<keyword evidence="1" id="KW-0217">Developmental protein</keyword>
<dbReference type="InterPro" id="IPR020067">
    <property type="entry name" value="Frizzled_dom"/>
</dbReference>
<dbReference type="Proteomes" id="UP000095280">
    <property type="component" value="Unplaced"/>
</dbReference>
<evidence type="ECO:0000256" key="1">
    <source>
        <dbReference type="ARBA" id="ARBA00022473"/>
    </source>
</evidence>
<keyword evidence="7" id="KW-1185">Reference proteome</keyword>
<keyword evidence="5" id="KW-1133">Transmembrane helix</keyword>
<dbReference type="GO" id="GO:0060070">
    <property type="term" value="P:canonical Wnt signaling pathway"/>
    <property type="evidence" value="ECO:0007669"/>
    <property type="project" value="TreeGrafter"/>
</dbReference>
<evidence type="ECO:0000256" key="4">
    <source>
        <dbReference type="PROSITE-ProRule" id="PRU00090"/>
    </source>
</evidence>
<dbReference type="GO" id="GO:0017147">
    <property type="term" value="F:Wnt-protein binding"/>
    <property type="evidence" value="ECO:0007669"/>
    <property type="project" value="TreeGrafter"/>
</dbReference>
<dbReference type="InterPro" id="IPR000539">
    <property type="entry name" value="Frizzled/Smoothened_7TM"/>
</dbReference>
<dbReference type="GO" id="GO:0005886">
    <property type="term" value="C:plasma membrane"/>
    <property type="evidence" value="ECO:0007669"/>
    <property type="project" value="TreeGrafter"/>
</dbReference>
<dbReference type="PROSITE" id="PS50038">
    <property type="entry name" value="FZ"/>
    <property type="match status" value="1"/>
</dbReference>
<dbReference type="Gene3D" id="1.20.1070.10">
    <property type="entry name" value="Rhodopsin 7-helix transmembrane proteins"/>
    <property type="match status" value="1"/>
</dbReference>
<keyword evidence="5" id="KW-0472">Membrane</keyword>
<dbReference type="PRINTS" id="PR00489">
    <property type="entry name" value="FRIZZLED"/>
</dbReference>
<dbReference type="InterPro" id="IPR015526">
    <property type="entry name" value="Frizzled/SFRP"/>
</dbReference>
<evidence type="ECO:0000313" key="8">
    <source>
        <dbReference type="WBParaSite" id="maker-unitig_30205-snap-gene-0.2-mRNA-1"/>
    </source>
</evidence>
<keyword evidence="5" id="KW-0812">Transmembrane</keyword>
<evidence type="ECO:0000313" key="7">
    <source>
        <dbReference type="Proteomes" id="UP000095280"/>
    </source>
</evidence>
<protein>
    <submittedName>
        <fullName evidence="8">FZ domain-containing protein</fullName>
    </submittedName>
</protein>
<sequence length="416" mass="45988">TFNHLHFNSLSSLQVHQFLARWWKSRAARTCAFSSAACTCQSAMHNYDRHLPACRSVCLRAKKGCAPLMRQQHHRQQCPVSPPLDYGDPDTLCMDVNHTSTSQPVTTLPPDTDTSYGSAPASCERPLVQLTENEAHYNKVYTAGLPNCGPCPVRGLFFSEKDRDRQFASVWIGMWSILCAVSSTVTVLTFLINSKRFNYPERPIVMLSACYVMVSAGYIVRLAVGPQTIACDGRVLRYGSSGPWLCTRGVPADLPVRMASCVWWVMLCVAWFLAAGSSVPLHRLGAAIVKFILVLTFSLVDGDPISGICSVGNTNLTAMRLFVLLPLRLPAHRLRGLFRIRSVIKQQASAKTYKLEKLMIRIGIFSILYTPCQPPWSSPAISTSRRCVSAGCRTRPAAARGEAPAEPEYGVFMLRP</sequence>
<evidence type="ECO:0000256" key="3">
    <source>
        <dbReference type="ARBA" id="ARBA00023170"/>
    </source>
</evidence>
<dbReference type="GO" id="GO:0042813">
    <property type="term" value="F:Wnt receptor activity"/>
    <property type="evidence" value="ECO:0007669"/>
    <property type="project" value="TreeGrafter"/>
</dbReference>
<evidence type="ECO:0000256" key="5">
    <source>
        <dbReference type="SAM" id="Phobius"/>
    </source>
</evidence>
<organism evidence="7 8">
    <name type="scientific">Macrostomum lignano</name>
    <dbReference type="NCBI Taxonomy" id="282301"/>
    <lineage>
        <taxon>Eukaryota</taxon>
        <taxon>Metazoa</taxon>
        <taxon>Spiralia</taxon>
        <taxon>Lophotrochozoa</taxon>
        <taxon>Platyhelminthes</taxon>
        <taxon>Rhabditophora</taxon>
        <taxon>Macrostomorpha</taxon>
        <taxon>Macrostomida</taxon>
        <taxon>Macrostomidae</taxon>
        <taxon>Macrostomum</taxon>
    </lineage>
</organism>
<name>A0A1I8FDC1_9PLAT</name>
<comment type="caution">
    <text evidence="4">Lacks conserved residue(s) required for the propagation of feature annotation.</text>
</comment>